<evidence type="ECO:0000256" key="1">
    <source>
        <dbReference type="ARBA" id="ARBA00022490"/>
    </source>
</evidence>
<dbReference type="InterPro" id="IPR025824">
    <property type="entry name" value="OB-fold_nuc-bd_dom"/>
</dbReference>
<keyword evidence="3 5" id="KW-0378">Hydrolase</keyword>
<comment type="similarity">
    <text evidence="5">Belongs to the XseA family.</text>
</comment>
<evidence type="ECO:0000259" key="6">
    <source>
        <dbReference type="Pfam" id="PF02601"/>
    </source>
</evidence>
<dbReference type="PANTHER" id="PTHR30008:SF0">
    <property type="entry name" value="EXODEOXYRIBONUCLEASE 7 LARGE SUBUNIT"/>
    <property type="match status" value="1"/>
</dbReference>
<dbReference type="GO" id="GO:0005737">
    <property type="term" value="C:cytoplasm"/>
    <property type="evidence" value="ECO:0007669"/>
    <property type="project" value="UniProtKB-SubCell"/>
</dbReference>
<dbReference type="RefSeq" id="WP_130542203.1">
    <property type="nucleotide sequence ID" value="NZ_CP042431.1"/>
</dbReference>
<dbReference type="NCBIfam" id="TIGR00237">
    <property type="entry name" value="xseA"/>
    <property type="match status" value="1"/>
</dbReference>
<dbReference type="EMBL" id="SGXA01000002">
    <property type="protein sequence ID" value="RZS71729.1"/>
    <property type="molecule type" value="Genomic_DNA"/>
</dbReference>
<dbReference type="AlphaFoldDB" id="A0A4Q7MUS9"/>
<dbReference type="InterPro" id="IPR020579">
    <property type="entry name" value="Exonuc_VII_lsu_C"/>
</dbReference>
<dbReference type="PANTHER" id="PTHR30008">
    <property type="entry name" value="EXODEOXYRIBONUCLEASE 7 LARGE SUBUNIT"/>
    <property type="match status" value="1"/>
</dbReference>
<dbReference type="GO" id="GO:0003676">
    <property type="term" value="F:nucleic acid binding"/>
    <property type="evidence" value="ECO:0007669"/>
    <property type="project" value="InterPro"/>
</dbReference>
<name>A0A4Q7MUS9_9BACT</name>
<dbReference type="OrthoDB" id="9802795at2"/>
<evidence type="ECO:0000256" key="5">
    <source>
        <dbReference type="RuleBase" id="RU004355"/>
    </source>
</evidence>
<dbReference type="GO" id="GO:0009318">
    <property type="term" value="C:exodeoxyribonuclease VII complex"/>
    <property type="evidence" value="ECO:0007669"/>
    <property type="project" value="UniProtKB-UniRule"/>
</dbReference>
<dbReference type="InterPro" id="IPR003753">
    <property type="entry name" value="Exonuc_VII_L"/>
</dbReference>
<evidence type="ECO:0000313" key="9">
    <source>
        <dbReference type="Proteomes" id="UP000293874"/>
    </source>
</evidence>
<evidence type="ECO:0000256" key="2">
    <source>
        <dbReference type="ARBA" id="ARBA00022722"/>
    </source>
</evidence>
<evidence type="ECO:0000259" key="7">
    <source>
        <dbReference type="Pfam" id="PF13742"/>
    </source>
</evidence>
<keyword evidence="2 5" id="KW-0540">Nuclease</keyword>
<protein>
    <recommendedName>
        <fullName evidence="5">Exodeoxyribonuclease 7 large subunit</fullName>
        <ecNumber evidence="5">3.1.11.6</ecNumber>
    </recommendedName>
</protein>
<dbReference type="EC" id="3.1.11.6" evidence="5"/>
<organism evidence="8 9">
    <name type="scientific">Pseudobacter ginsenosidimutans</name>
    <dbReference type="NCBI Taxonomy" id="661488"/>
    <lineage>
        <taxon>Bacteria</taxon>
        <taxon>Pseudomonadati</taxon>
        <taxon>Bacteroidota</taxon>
        <taxon>Chitinophagia</taxon>
        <taxon>Chitinophagales</taxon>
        <taxon>Chitinophagaceae</taxon>
        <taxon>Pseudobacter</taxon>
    </lineage>
</organism>
<comment type="subcellular location">
    <subcellularLocation>
        <location evidence="5">Cytoplasm</location>
    </subcellularLocation>
</comment>
<evidence type="ECO:0000313" key="8">
    <source>
        <dbReference type="EMBL" id="RZS71729.1"/>
    </source>
</evidence>
<accession>A0A4Q7MUS9</accession>
<reference evidence="8 9" key="1">
    <citation type="submission" date="2019-02" db="EMBL/GenBank/DDBJ databases">
        <title>Genomic Encyclopedia of Type Strains, Phase IV (KMG-IV): sequencing the most valuable type-strain genomes for metagenomic binning, comparative biology and taxonomic classification.</title>
        <authorList>
            <person name="Goeker M."/>
        </authorList>
    </citation>
    <scope>NUCLEOTIDE SEQUENCE [LARGE SCALE GENOMIC DNA]</scope>
    <source>
        <strain evidence="8 9">DSM 18116</strain>
    </source>
</reference>
<keyword evidence="9" id="KW-1185">Reference proteome</keyword>
<keyword evidence="1" id="KW-0963">Cytoplasm</keyword>
<feature type="domain" description="Exonuclease VII large subunit C-terminal" evidence="6">
    <location>
        <begin position="142"/>
        <end position="432"/>
    </location>
</feature>
<dbReference type="GO" id="GO:0008855">
    <property type="term" value="F:exodeoxyribonuclease VII activity"/>
    <property type="evidence" value="ECO:0007669"/>
    <property type="project" value="UniProtKB-UniRule"/>
</dbReference>
<evidence type="ECO:0000256" key="3">
    <source>
        <dbReference type="ARBA" id="ARBA00022801"/>
    </source>
</evidence>
<dbReference type="Pfam" id="PF13742">
    <property type="entry name" value="tRNA_anti_2"/>
    <property type="match status" value="1"/>
</dbReference>
<gene>
    <name evidence="8" type="ORF">EV199_3637</name>
</gene>
<comment type="caution">
    <text evidence="8">The sequence shown here is derived from an EMBL/GenBank/DDBJ whole genome shotgun (WGS) entry which is preliminary data.</text>
</comment>
<sequence>MPENITDRTVFSLLEVQRSIQKTLTDRYGSSFWVKAEMNKLNYYKQSGHCYPELVEKQQGKVIAQLKSVLWREDFVLINKHFLSFLNEPLKDGIKILFQAKLIYDPVHGLSLRILDIDPSYTLGDLEKEKMESISRLVNEGIFDQNKLLPIPLLPQRIAVISVESSKGYVDFIEVLEGNPWRYKFFHYLFPSLLQGEKAIDTIRLQLARIRKVIHHFDVVAIVRGGGGDVGLSVYNNYELAKAIALFPIPVITGIGHATNDTVVEMVAHANAITPTKIAEYLIQRFHNFSVPVMQATEKITDRARRLILEERNKLRSEVKLFRSVTATVTLEHRSQLMSSVALLKQQAKYLLREHQDELTKVQLTEKTAIFLKEQNSGLAQLERNINNMSPEKVLQRGFSITLKDGKLIRDAAEVKEGDTLETVLANGTISSTALSIKKQ</sequence>
<dbReference type="Proteomes" id="UP000293874">
    <property type="component" value="Unassembled WGS sequence"/>
</dbReference>
<evidence type="ECO:0000256" key="4">
    <source>
        <dbReference type="ARBA" id="ARBA00022839"/>
    </source>
</evidence>
<keyword evidence="4 5" id="KW-0269">Exonuclease</keyword>
<dbReference type="GO" id="GO:0006308">
    <property type="term" value="P:DNA catabolic process"/>
    <property type="evidence" value="ECO:0007669"/>
    <property type="project" value="UniProtKB-UniRule"/>
</dbReference>
<proteinExistence type="inferred from homology"/>
<comment type="catalytic activity">
    <reaction evidence="5">
        <text>Exonucleolytic cleavage in either 5'- to 3'- or 3'- to 5'-direction to yield nucleoside 5'-phosphates.</text>
        <dbReference type="EC" id="3.1.11.6"/>
    </reaction>
</comment>
<dbReference type="Pfam" id="PF02601">
    <property type="entry name" value="Exonuc_VII_L"/>
    <property type="match status" value="1"/>
</dbReference>
<feature type="domain" description="OB-fold nucleic acid binding" evidence="7">
    <location>
        <begin position="12"/>
        <end position="117"/>
    </location>
</feature>